<sequence length="121" mass="14197">MLFAFSYSYSQDWKLVFELKNGTYYYKANTKNTAWVKLVSDKTEYFPDKMSKKTIIVDGYKLMLWKFDCSSRQTGIIQVITYSQDGEILETYRENEILVEMNYVTPDTVGEGLLEIFCSLN</sequence>
<dbReference type="Proteomes" id="UP000249177">
    <property type="component" value="Unassembled WGS sequence"/>
</dbReference>
<evidence type="ECO:0000313" key="2">
    <source>
        <dbReference type="EMBL" id="PZX93857.1"/>
    </source>
</evidence>
<protein>
    <recommendedName>
        <fullName evidence="1">Surface-adhesin protein E-like domain-containing protein</fullName>
    </recommendedName>
</protein>
<dbReference type="EMBL" id="QKXH01000004">
    <property type="protein sequence ID" value="PZX93857.1"/>
    <property type="molecule type" value="Genomic_DNA"/>
</dbReference>
<reference evidence="2 3" key="1">
    <citation type="submission" date="2018-06" db="EMBL/GenBank/DDBJ databases">
        <title>Flavobacterium sp IMCC34762, genome.</title>
        <authorList>
            <person name="Joung Y."/>
            <person name="Cho J."/>
            <person name="Song J."/>
        </authorList>
    </citation>
    <scope>NUCLEOTIDE SEQUENCE [LARGE SCALE GENOMIC DNA]</scope>
    <source>
        <strain evidence="2 3">IMCC34762</strain>
    </source>
</reference>
<dbReference type="InterPro" id="IPR031939">
    <property type="entry name" value="Adhesin_E-like"/>
</dbReference>
<gene>
    <name evidence="2" type="ORF">DOS84_07850</name>
</gene>
<feature type="domain" description="Surface-adhesin protein E-like" evidence="1">
    <location>
        <begin position="60"/>
        <end position="119"/>
    </location>
</feature>
<organism evidence="2 3">
    <name type="scientific">Flavobacterium aquariorum</name>
    <dbReference type="NCBI Taxonomy" id="2217670"/>
    <lineage>
        <taxon>Bacteria</taxon>
        <taxon>Pseudomonadati</taxon>
        <taxon>Bacteroidota</taxon>
        <taxon>Flavobacteriia</taxon>
        <taxon>Flavobacteriales</taxon>
        <taxon>Flavobacteriaceae</taxon>
        <taxon>Flavobacterium</taxon>
    </lineage>
</organism>
<comment type="caution">
    <text evidence="2">The sequence shown here is derived from an EMBL/GenBank/DDBJ whole genome shotgun (WGS) entry which is preliminary data.</text>
</comment>
<evidence type="ECO:0000259" key="1">
    <source>
        <dbReference type="Pfam" id="PF16747"/>
    </source>
</evidence>
<evidence type="ECO:0000313" key="3">
    <source>
        <dbReference type="Proteomes" id="UP000249177"/>
    </source>
</evidence>
<dbReference type="Pfam" id="PF16747">
    <property type="entry name" value="Adhesin_E"/>
    <property type="match status" value="1"/>
</dbReference>
<name>A0A2W7UFA8_9FLAO</name>
<keyword evidence="3" id="KW-1185">Reference proteome</keyword>
<dbReference type="AlphaFoldDB" id="A0A2W7UFA8"/>
<proteinExistence type="predicted"/>
<accession>A0A2W7UFA8</accession>